<sequence length="254" mass="27797">MVSIRADNLGLTYKVRQKLTLAPRDRRMPTGGRIEGMGRARHVTALEGVSFSLEAGDRLGLVGANGAGKTTLLKVLYGIYEPTSGTVAIDGRVDALFNITLGFRPEATGRRNIELRGLINGWSPDEIGARMDAIIEFSELGDFIDLPFKSYSQGMGARLAFSIATSFEPEILLMDEWIGAGDPSFQEKARERMAKLAEKAGIIVLASHNHGLLRKTCNKILELQEARLKAFCGAEEWFDKQADTAPTTPVRASR</sequence>
<comment type="caution">
    <text evidence="6">The sequence shown here is derived from an EMBL/GenBank/DDBJ whole genome shotgun (WGS) entry which is preliminary data.</text>
</comment>
<keyword evidence="3" id="KW-0547">Nucleotide-binding</keyword>
<proteinExistence type="inferred from homology"/>
<dbReference type="SMART" id="SM00382">
    <property type="entry name" value="AAA"/>
    <property type="match status" value="1"/>
</dbReference>
<evidence type="ECO:0000313" key="7">
    <source>
        <dbReference type="Proteomes" id="UP000012062"/>
    </source>
</evidence>
<evidence type="ECO:0000256" key="3">
    <source>
        <dbReference type="ARBA" id="ARBA00022741"/>
    </source>
</evidence>
<keyword evidence="4 6" id="KW-0067">ATP-binding</keyword>
<dbReference type="InterPro" id="IPR015860">
    <property type="entry name" value="ABC_transpr_TagH-like"/>
</dbReference>
<dbReference type="GO" id="GO:0016020">
    <property type="term" value="C:membrane"/>
    <property type="evidence" value="ECO:0007669"/>
    <property type="project" value="InterPro"/>
</dbReference>
<dbReference type="PANTHER" id="PTHR46743">
    <property type="entry name" value="TEICHOIC ACIDS EXPORT ATP-BINDING PROTEIN TAGH"/>
    <property type="match status" value="1"/>
</dbReference>
<dbReference type="GO" id="GO:0005524">
    <property type="term" value="F:ATP binding"/>
    <property type="evidence" value="ECO:0007669"/>
    <property type="project" value="UniProtKB-KW"/>
</dbReference>
<dbReference type="AlphaFoldDB" id="M5EIG7"/>
<dbReference type="GO" id="GO:0016887">
    <property type="term" value="F:ATP hydrolysis activity"/>
    <property type="evidence" value="ECO:0007669"/>
    <property type="project" value="InterPro"/>
</dbReference>
<feature type="domain" description="ABC transporter" evidence="5">
    <location>
        <begin position="4"/>
        <end position="250"/>
    </location>
</feature>
<evidence type="ECO:0000256" key="1">
    <source>
        <dbReference type="ARBA" id="ARBA00005417"/>
    </source>
</evidence>
<dbReference type="Gene3D" id="3.40.50.300">
    <property type="entry name" value="P-loop containing nucleotide triphosphate hydrolases"/>
    <property type="match status" value="1"/>
</dbReference>
<dbReference type="InterPro" id="IPR003439">
    <property type="entry name" value="ABC_transporter-like_ATP-bd"/>
</dbReference>
<dbReference type="PROSITE" id="PS50893">
    <property type="entry name" value="ABC_TRANSPORTER_2"/>
    <property type="match status" value="1"/>
</dbReference>
<organism evidence="6 7">
    <name type="scientific">Mesorhizobium metallidurans STM 2683</name>
    <dbReference type="NCBI Taxonomy" id="1297569"/>
    <lineage>
        <taxon>Bacteria</taxon>
        <taxon>Pseudomonadati</taxon>
        <taxon>Pseudomonadota</taxon>
        <taxon>Alphaproteobacteria</taxon>
        <taxon>Hyphomicrobiales</taxon>
        <taxon>Phyllobacteriaceae</taxon>
        <taxon>Mesorhizobium</taxon>
    </lineage>
</organism>
<dbReference type="SUPFAM" id="SSF52540">
    <property type="entry name" value="P-loop containing nucleoside triphosphate hydrolases"/>
    <property type="match status" value="1"/>
</dbReference>
<evidence type="ECO:0000313" key="6">
    <source>
        <dbReference type="EMBL" id="CCV04444.1"/>
    </source>
</evidence>
<evidence type="ECO:0000259" key="5">
    <source>
        <dbReference type="PROSITE" id="PS50893"/>
    </source>
</evidence>
<dbReference type="InterPro" id="IPR003593">
    <property type="entry name" value="AAA+_ATPase"/>
</dbReference>
<dbReference type="GO" id="GO:0140359">
    <property type="term" value="F:ABC-type transporter activity"/>
    <property type="evidence" value="ECO:0007669"/>
    <property type="project" value="InterPro"/>
</dbReference>
<evidence type="ECO:0000256" key="4">
    <source>
        <dbReference type="ARBA" id="ARBA00022840"/>
    </source>
</evidence>
<evidence type="ECO:0000256" key="2">
    <source>
        <dbReference type="ARBA" id="ARBA00022448"/>
    </source>
</evidence>
<dbReference type="STRING" id="1297569.MESS2_130001"/>
<dbReference type="Proteomes" id="UP000012062">
    <property type="component" value="Unassembled WGS sequence"/>
</dbReference>
<gene>
    <name evidence="6" type="primary">rfbE</name>
    <name evidence="6" type="ORF">MESS2_130001</name>
</gene>
<dbReference type="InterPro" id="IPR027417">
    <property type="entry name" value="P-loop_NTPase"/>
</dbReference>
<dbReference type="Pfam" id="PF00005">
    <property type="entry name" value="ABC_tran"/>
    <property type="match status" value="1"/>
</dbReference>
<dbReference type="eggNOG" id="COG1134">
    <property type="taxonomic scope" value="Bacteria"/>
</dbReference>
<keyword evidence="7" id="KW-1185">Reference proteome</keyword>
<accession>M5EIG7</accession>
<dbReference type="OrthoDB" id="9778870at2"/>
<dbReference type="InterPro" id="IPR050683">
    <property type="entry name" value="Bact_Polysacc_Export_ATP-bd"/>
</dbReference>
<keyword evidence="2" id="KW-0813">Transport</keyword>
<dbReference type="EMBL" id="CAUM01000035">
    <property type="protein sequence ID" value="CCV04444.1"/>
    <property type="molecule type" value="Genomic_DNA"/>
</dbReference>
<dbReference type="CDD" id="cd03220">
    <property type="entry name" value="ABC_KpsT_Wzt"/>
    <property type="match status" value="1"/>
</dbReference>
<name>M5EIG7_9HYPH</name>
<protein>
    <submittedName>
        <fullName evidence="6">O-antigen export system ATP-binding protein rfbE</fullName>
    </submittedName>
</protein>
<reference evidence="6 7" key="1">
    <citation type="submission" date="2013-02" db="EMBL/GenBank/DDBJ databases">
        <authorList>
            <person name="Genoscope - CEA"/>
        </authorList>
    </citation>
    <scope>NUCLEOTIDE SEQUENCE [LARGE SCALE GENOMIC DNA]</scope>
    <source>
        <strain evidence="6 7">STM 2683</strain>
    </source>
</reference>
<dbReference type="PANTHER" id="PTHR46743:SF2">
    <property type="entry name" value="TEICHOIC ACIDS EXPORT ATP-BINDING PROTEIN TAGH"/>
    <property type="match status" value="1"/>
</dbReference>
<comment type="similarity">
    <text evidence="1">Belongs to the ABC transporter superfamily.</text>
</comment>